<reference evidence="10 11" key="1">
    <citation type="submission" date="2018-04" db="EMBL/GenBank/DDBJ databases">
        <authorList>
            <person name="Zhang X."/>
            <person name="Yuan J."/>
            <person name="Li F."/>
            <person name="Xiang J."/>
        </authorList>
    </citation>
    <scope>NUCLEOTIDE SEQUENCE [LARGE SCALE GENOMIC DNA]</scope>
    <source>
        <tissue evidence="10">Muscle</tissue>
    </source>
</reference>
<dbReference type="Pfam" id="PF00089">
    <property type="entry name" value="Trypsin"/>
    <property type="match status" value="1"/>
</dbReference>
<keyword evidence="11" id="KW-1185">Reference proteome</keyword>
<dbReference type="GO" id="GO:0006508">
    <property type="term" value="P:proteolysis"/>
    <property type="evidence" value="ECO:0007669"/>
    <property type="project" value="UniProtKB-KW"/>
</dbReference>
<dbReference type="InterPro" id="IPR051487">
    <property type="entry name" value="Ser/Thr_Proteases_Immune/Dev"/>
</dbReference>
<dbReference type="PROSITE" id="PS00135">
    <property type="entry name" value="TRYPSIN_SER"/>
    <property type="match status" value="1"/>
</dbReference>
<organism evidence="10 11">
    <name type="scientific">Penaeus vannamei</name>
    <name type="common">Whiteleg shrimp</name>
    <name type="synonym">Litopenaeus vannamei</name>
    <dbReference type="NCBI Taxonomy" id="6689"/>
    <lineage>
        <taxon>Eukaryota</taxon>
        <taxon>Metazoa</taxon>
        <taxon>Ecdysozoa</taxon>
        <taxon>Arthropoda</taxon>
        <taxon>Crustacea</taxon>
        <taxon>Multicrustacea</taxon>
        <taxon>Malacostraca</taxon>
        <taxon>Eumalacostraca</taxon>
        <taxon>Eucarida</taxon>
        <taxon>Decapoda</taxon>
        <taxon>Dendrobranchiata</taxon>
        <taxon>Penaeoidea</taxon>
        <taxon>Penaeidae</taxon>
        <taxon>Penaeus</taxon>
    </lineage>
</organism>
<evidence type="ECO:0000256" key="2">
    <source>
        <dbReference type="ARBA" id="ARBA00022525"/>
    </source>
</evidence>
<keyword evidence="7 10" id="KW-0645">Protease</keyword>
<dbReference type="InterPro" id="IPR018114">
    <property type="entry name" value="TRYPSIN_HIS"/>
</dbReference>
<feature type="compositionally biased region" description="Polar residues" evidence="8">
    <location>
        <begin position="1"/>
        <end position="15"/>
    </location>
</feature>
<sequence>MSPAQPISPTATTAASRGPRTAAASWNGCCTDALTRADAAPRPSGSSRLQFVMVVARVDALAPPIGSGVPYTVGGLWQGRACGGPTYQMTSMLFPDEVVSGRTRAHLLGDSGPVGSEILLNVSCGAAPIAPHYLLTAAHCVLNTKYLPSSLHLEADDLTNPESAKYDIEEITYHPDYNPNSAERYNDIAIIKTIQPMRFSDRVYPFCVPSEEVGHNTPVTVQGYGLVNETSSASFLQEAQLFIVGQQECERAYEREGSLFHLQVRYPKLLQNTDVICAAADKRDACQGDSGGPLFVQDREGRRFIVGIVSSGKECGSVLPGTYISVAKHINFIDSVLYNSRN</sequence>
<dbReference type="InterPro" id="IPR033116">
    <property type="entry name" value="TRYPSIN_SER"/>
</dbReference>
<keyword evidence="7" id="KW-0378">Hydrolase</keyword>
<dbReference type="InterPro" id="IPR001254">
    <property type="entry name" value="Trypsin_dom"/>
</dbReference>
<dbReference type="InterPro" id="IPR043504">
    <property type="entry name" value="Peptidase_S1_PA_chymotrypsin"/>
</dbReference>
<proteinExistence type="inferred from homology"/>
<feature type="region of interest" description="Disordered" evidence="8">
    <location>
        <begin position="1"/>
        <end position="20"/>
    </location>
</feature>
<dbReference type="STRING" id="6689.A0A3R7PUI1"/>
<dbReference type="EMBL" id="QCYY01000754">
    <property type="protein sequence ID" value="ROT82977.1"/>
    <property type="molecule type" value="Genomic_DNA"/>
</dbReference>
<keyword evidence="5" id="KW-0325">Glycoprotein</keyword>
<comment type="subcellular location">
    <subcellularLocation>
        <location evidence="1">Secreted</location>
    </subcellularLocation>
</comment>
<evidence type="ECO:0000256" key="1">
    <source>
        <dbReference type="ARBA" id="ARBA00004613"/>
    </source>
</evidence>
<evidence type="ECO:0000313" key="11">
    <source>
        <dbReference type="Proteomes" id="UP000283509"/>
    </source>
</evidence>
<gene>
    <name evidence="10" type="ORF">C7M84_023839</name>
</gene>
<dbReference type="PROSITE" id="PS00134">
    <property type="entry name" value="TRYPSIN_HIS"/>
    <property type="match status" value="1"/>
</dbReference>
<evidence type="ECO:0000313" key="10">
    <source>
        <dbReference type="EMBL" id="ROT82977.1"/>
    </source>
</evidence>
<dbReference type="GO" id="GO:0005576">
    <property type="term" value="C:extracellular region"/>
    <property type="evidence" value="ECO:0007669"/>
    <property type="project" value="UniProtKB-SubCell"/>
</dbReference>
<dbReference type="Proteomes" id="UP000283509">
    <property type="component" value="Unassembled WGS sequence"/>
</dbReference>
<dbReference type="PRINTS" id="PR00722">
    <property type="entry name" value="CHYMOTRYPSIN"/>
</dbReference>
<comment type="similarity">
    <text evidence="6">Belongs to the peptidase S1 family. CLIP subfamily.</text>
</comment>
<dbReference type="AlphaFoldDB" id="A0A3R7PUI1"/>
<evidence type="ECO:0000256" key="4">
    <source>
        <dbReference type="ARBA" id="ARBA00023157"/>
    </source>
</evidence>
<feature type="domain" description="Peptidase S1" evidence="9">
    <location>
        <begin position="98"/>
        <end position="338"/>
    </location>
</feature>
<dbReference type="PROSITE" id="PS50240">
    <property type="entry name" value="TRYPSIN_DOM"/>
    <property type="match status" value="1"/>
</dbReference>
<dbReference type="InterPro" id="IPR001314">
    <property type="entry name" value="Peptidase_S1A"/>
</dbReference>
<comment type="caution">
    <text evidence="10">The sequence shown here is derived from an EMBL/GenBank/DDBJ whole genome shotgun (WGS) entry which is preliminary data.</text>
</comment>
<dbReference type="SUPFAM" id="SSF50494">
    <property type="entry name" value="Trypsin-like serine proteases"/>
    <property type="match status" value="1"/>
</dbReference>
<reference evidence="10 11" key="2">
    <citation type="submission" date="2019-01" db="EMBL/GenBank/DDBJ databases">
        <title>The decoding of complex shrimp genome reveals the adaptation for benthos swimmer, frequently molting mechanism and breeding impact on genome.</title>
        <authorList>
            <person name="Sun Y."/>
            <person name="Gao Y."/>
            <person name="Yu Y."/>
        </authorList>
    </citation>
    <scope>NUCLEOTIDE SEQUENCE [LARGE SCALE GENOMIC DNA]</scope>
    <source>
        <tissue evidence="10">Muscle</tissue>
    </source>
</reference>
<accession>A0A3R7PUI1</accession>
<dbReference type="FunFam" id="2.40.10.10:FF:000068">
    <property type="entry name" value="transmembrane protease serine 2"/>
    <property type="match status" value="1"/>
</dbReference>
<keyword evidence="7" id="KW-0720">Serine protease</keyword>
<dbReference type="SMART" id="SM00020">
    <property type="entry name" value="Tryp_SPc"/>
    <property type="match status" value="1"/>
</dbReference>
<dbReference type="InterPro" id="IPR009003">
    <property type="entry name" value="Peptidase_S1_PA"/>
</dbReference>
<dbReference type="OrthoDB" id="6346060at2759"/>
<dbReference type="PANTHER" id="PTHR24256">
    <property type="entry name" value="TRYPTASE-RELATED"/>
    <property type="match status" value="1"/>
</dbReference>
<dbReference type="CDD" id="cd00190">
    <property type="entry name" value="Tryp_SPc"/>
    <property type="match status" value="1"/>
</dbReference>
<protein>
    <submittedName>
        <fullName evidence="10">Serine protease</fullName>
    </submittedName>
</protein>
<name>A0A3R7PUI1_PENVA</name>
<evidence type="ECO:0000256" key="5">
    <source>
        <dbReference type="ARBA" id="ARBA00023180"/>
    </source>
</evidence>
<dbReference type="GO" id="GO:0004252">
    <property type="term" value="F:serine-type endopeptidase activity"/>
    <property type="evidence" value="ECO:0007669"/>
    <property type="project" value="InterPro"/>
</dbReference>
<dbReference type="FunFam" id="2.40.10.10:FF:000054">
    <property type="entry name" value="Complement C1r subcomponent"/>
    <property type="match status" value="1"/>
</dbReference>
<dbReference type="Gene3D" id="2.40.10.10">
    <property type="entry name" value="Trypsin-like serine proteases"/>
    <property type="match status" value="1"/>
</dbReference>
<keyword evidence="4" id="KW-1015">Disulfide bond</keyword>
<keyword evidence="3" id="KW-0732">Signal</keyword>
<evidence type="ECO:0000256" key="8">
    <source>
        <dbReference type="SAM" id="MobiDB-lite"/>
    </source>
</evidence>
<evidence type="ECO:0000256" key="7">
    <source>
        <dbReference type="RuleBase" id="RU363034"/>
    </source>
</evidence>
<evidence type="ECO:0000256" key="3">
    <source>
        <dbReference type="ARBA" id="ARBA00022729"/>
    </source>
</evidence>
<keyword evidence="2" id="KW-0964">Secreted</keyword>
<evidence type="ECO:0000259" key="9">
    <source>
        <dbReference type="PROSITE" id="PS50240"/>
    </source>
</evidence>
<evidence type="ECO:0000256" key="6">
    <source>
        <dbReference type="ARBA" id="ARBA00024195"/>
    </source>
</evidence>